<proteinExistence type="predicted"/>
<dbReference type="InterPro" id="IPR008949">
    <property type="entry name" value="Isoprenoid_synthase_dom_sf"/>
</dbReference>
<protein>
    <recommendedName>
        <fullName evidence="3">Terpene synthase</fullName>
    </recommendedName>
</protein>
<dbReference type="SUPFAM" id="SSF48576">
    <property type="entry name" value="Terpenoid synthases"/>
    <property type="match status" value="1"/>
</dbReference>
<comment type="caution">
    <text evidence="1">The sequence shown here is derived from an EMBL/GenBank/DDBJ whole genome shotgun (WGS) entry which is preliminary data.</text>
</comment>
<sequence>MYPPLLMIFRLTAKIMLPEWVTQSAEMGCMWKSISVICMLINDIYSLQKELRNGVAQSAIPILWSASEPNDLDPIVQNLLREIEGAITSFDQATASLGHQYEMKGRSSSDLRAYADACRHIATGLWRWTLSSPRYNMPKYLQPDGMAVIPLGE</sequence>
<evidence type="ECO:0000313" key="2">
    <source>
        <dbReference type="Proteomes" id="UP000696573"/>
    </source>
</evidence>
<dbReference type="Pfam" id="PF19086">
    <property type="entry name" value="Terpene_syn_C_2"/>
    <property type="match status" value="1"/>
</dbReference>
<dbReference type="Gene3D" id="1.10.600.10">
    <property type="entry name" value="Farnesyl Diphosphate Synthase"/>
    <property type="match status" value="1"/>
</dbReference>
<organism evidence="1 2">
    <name type="scientific">Clonostachys rhizophaga</name>
    <dbReference type="NCBI Taxonomy" id="160324"/>
    <lineage>
        <taxon>Eukaryota</taxon>
        <taxon>Fungi</taxon>
        <taxon>Dikarya</taxon>
        <taxon>Ascomycota</taxon>
        <taxon>Pezizomycotina</taxon>
        <taxon>Sordariomycetes</taxon>
        <taxon>Hypocreomycetidae</taxon>
        <taxon>Hypocreales</taxon>
        <taxon>Bionectriaceae</taxon>
        <taxon>Clonostachys</taxon>
    </lineage>
</organism>
<reference evidence="1" key="1">
    <citation type="submission" date="2021-10" db="EMBL/GenBank/DDBJ databases">
        <authorList>
            <person name="Piombo E."/>
        </authorList>
    </citation>
    <scope>NUCLEOTIDE SEQUENCE</scope>
</reference>
<name>A0A9N9YWZ7_9HYPO</name>
<dbReference type="EMBL" id="CABFNQ020000768">
    <property type="protein sequence ID" value="CAH0042737.1"/>
    <property type="molecule type" value="Genomic_DNA"/>
</dbReference>
<accession>A0A9N9YWZ7</accession>
<keyword evidence="2" id="KW-1185">Reference proteome</keyword>
<dbReference type="OrthoDB" id="2861623at2759"/>
<evidence type="ECO:0000313" key="1">
    <source>
        <dbReference type="EMBL" id="CAH0042737.1"/>
    </source>
</evidence>
<evidence type="ECO:0008006" key="3">
    <source>
        <dbReference type="Google" id="ProtNLM"/>
    </source>
</evidence>
<dbReference type="AlphaFoldDB" id="A0A9N9YWZ7"/>
<dbReference type="Proteomes" id="UP000696573">
    <property type="component" value="Unassembled WGS sequence"/>
</dbReference>
<gene>
    <name evidence="1" type="ORF">CRHIZ90672A_00004784</name>
</gene>